<dbReference type="Pfam" id="PF03869">
    <property type="entry name" value="Arc"/>
    <property type="match status" value="1"/>
</dbReference>
<organism evidence="3 4">
    <name type="scientific">Devosia crocina</name>
    <dbReference type="NCBI Taxonomy" id="429728"/>
    <lineage>
        <taxon>Bacteria</taxon>
        <taxon>Pseudomonadati</taxon>
        <taxon>Pseudomonadota</taxon>
        <taxon>Alphaproteobacteria</taxon>
        <taxon>Hyphomicrobiales</taxon>
        <taxon>Devosiaceae</taxon>
        <taxon>Devosia</taxon>
    </lineage>
</organism>
<dbReference type="STRING" id="429728.SAMN05216456_1598"/>
<protein>
    <submittedName>
        <fullName evidence="3">Arc-like DNA binding domain-containing protein</fullName>
    </submittedName>
</protein>
<dbReference type="GO" id="GO:0006355">
    <property type="term" value="P:regulation of DNA-templated transcription"/>
    <property type="evidence" value="ECO:0007669"/>
    <property type="project" value="InterPro"/>
</dbReference>
<dbReference type="InterPro" id="IPR013321">
    <property type="entry name" value="Arc_rbn_hlx_hlx"/>
</dbReference>
<accession>A0A1I7NC80</accession>
<gene>
    <name evidence="3" type="ORF">SAMN05216456_1598</name>
</gene>
<keyword evidence="1" id="KW-0175">Coiled coil</keyword>
<name>A0A1I7NC80_9HYPH</name>
<sequence length="134" mass="15098">MKQGHLWPIAISTWRCSLVQESESRVLDKVIVRLPDGMRDQLKAAASEVGRSMNAEIVARLEASFEIDEAGGKQGFMMGELSAQIANSISMLKAEISRMSNSLEMLTEENKFLREELSAMYRQASEHRRSEDGY</sequence>
<dbReference type="SUPFAM" id="SSF47598">
    <property type="entry name" value="Ribbon-helix-helix"/>
    <property type="match status" value="1"/>
</dbReference>
<feature type="domain" description="Arc-like DNA binding" evidence="2">
    <location>
        <begin position="25"/>
        <end position="66"/>
    </location>
</feature>
<dbReference type="InterPro" id="IPR010985">
    <property type="entry name" value="Ribbon_hlx_hlx"/>
</dbReference>
<keyword evidence="4" id="KW-1185">Reference proteome</keyword>
<proteinExistence type="predicted"/>
<dbReference type="GO" id="GO:0003677">
    <property type="term" value="F:DNA binding"/>
    <property type="evidence" value="ECO:0007669"/>
    <property type="project" value="InterPro"/>
</dbReference>
<dbReference type="Gene3D" id="1.10.1220.10">
    <property type="entry name" value="Met repressor-like"/>
    <property type="match status" value="1"/>
</dbReference>
<dbReference type="EMBL" id="FPCK01000001">
    <property type="protein sequence ID" value="SFV32284.1"/>
    <property type="molecule type" value="Genomic_DNA"/>
</dbReference>
<dbReference type="AlphaFoldDB" id="A0A1I7NC80"/>
<feature type="coiled-coil region" evidence="1">
    <location>
        <begin position="89"/>
        <end position="123"/>
    </location>
</feature>
<reference evidence="3 4" key="1">
    <citation type="submission" date="2016-10" db="EMBL/GenBank/DDBJ databases">
        <authorList>
            <person name="de Groot N.N."/>
        </authorList>
    </citation>
    <scope>NUCLEOTIDE SEQUENCE [LARGE SCALE GENOMIC DNA]</scope>
    <source>
        <strain evidence="3 4">IPL20</strain>
    </source>
</reference>
<evidence type="ECO:0000313" key="3">
    <source>
        <dbReference type="EMBL" id="SFV32284.1"/>
    </source>
</evidence>
<evidence type="ECO:0000259" key="2">
    <source>
        <dbReference type="Pfam" id="PF03869"/>
    </source>
</evidence>
<dbReference type="Proteomes" id="UP000199074">
    <property type="component" value="Unassembled WGS sequence"/>
</dbReference>
<dbReference type="InterPro" id="IPR005569">
    <property type="entry name" value="Arc_DNA-bd_dom"/>
</dbReference>
<evidence type="ECO:0000313" key="4">
    <source>
        <dbReference type="Proteomes" id="UP000199074"/>
    </source>
</evidence>
<evidence type="ECO:0000256" key="1">
    <source>
        <dbReference type="SAM" id="Coils"/>
    </source>
</evidence>